<evidence type="ECO:0000313" key="2">
    <source>
        <dbReference type="Proteomes" id="UP000282760"/>
    </source>
</evidence>
<dbReference type="EMBL" id="CP024646">
    <property type="protein sequence ID" value="AZV28374.1"/>
    <property type="molecule type" value="Genomic_DNA"/>
</dbReference>
<dbReference type="AlphaFoldDB" id="A0A3T0JY46"/>
<keyword evidence="1" id="KW-0378">Hydrolase</keyword>
<reference evidence="1 2" key="1">
    <citation type="submission" date="2017-11" db="EMBL/GenBank/DDBJ databases">
        <title>Effect of PGPRs.</title>
        <authorList>
            <person name="Oliva R."/>
            <person name="Nong J."/>
            <person name="Roman V."/>
        </authorList>
    </citation>
    <scope>NUCLEOTIDE SEQUENCE [LARGE SCALE GENOMIC DNA]</scope>
    <source>
        <strain evidence="1">Inb918</strain>
    </source>
</reference>
<proteinExistence type="predicted"/>
<dbReference type="InterPro" id="IPR029058">
    <property type="entry name" value="AB_hydrolase_fold"/>
</dbReference>
<protein>
    <submittedName>
        <fullName evidence="1">Alpha/beta hydrolase</fullName>
    </submittedName>
</protein>
<evidence type="ECO:0000313" key="1">
    <source>
        <dbReference type="EMBL" id="AZV28374.1"/>
    </source>
</evidence>
<dbReference type="SUPFAM" id="SSF53474">
    <property type="entry name" value="alpha/beta-Hydrolases"/>
    <property type="match status" value="1"/>
</dbReference>
<dbReference type="GO" id="GO:0016787">
    <property type="term" value="F:hydrolase activity"/>
    <property type="evidence" value="ECO:0007669"/>
    <property type="project" value="UniProtKB-KW"/>
</dbReference>
<name>A0A3T0JY46_PSESX</name>
<dbReference type="Proteomes" id="UP000282760">
    <property type="component" value="Chromosome"/>
</dbReference>
<accession>A0A3T0JY46</accession>
<organism evidence="1 2">
    <name type="scientific">Pseudomonas syringae</name>
    <dbReference type="NCBI Taxonomy" id="317"/>
    <lineage>
        <taxon>Bacteria</taxon>
        <taxon>Pseudomonadati</taxon>
        <taxon>Pseudomonadota</taxon>
        <taxon>Gammaproteobacteria</taxon>
        <taxon>Pseudomonadales</taxon>
        <taxon>Pseudomonadaceae</taxon>
        <taxon>Pseudomonas</taxon>
    </lineage>
</organism>
<sequence length="242" mass="26468">MGVQNGAVQGCMGRLVASHELTTKEDQKVKPVTLAREVVAFFIGGAGDSESYYFDGPSNYTLRAMEALEGRLGGKYGDKFQPYYMGYNDAKGDSDLEEFVFSRLPHKSAHVYIVGHSLGGWNGAHLSQILTDKGYIVKMLVTLDPVGEGVGVALISDIYWSEPTPKAETWINVRAEPAEMDRTDFVAWLGGKWDIESGPDVMGIVRFHHYSARILYETKLECGQSALDLSAESIAGYLGAGQ</sequence>
<gene>
    <name evidence="1" type="ORF">CT157_20915</name>
</gene>